<evidence type="ECO:0000256" key="1">
    <source>
        <dbReference type="SAM" id="Phobius"/>
    </source>
</evidence>
<keyword evidence="1" id="KW-0812">Transmembrane</keyword>
<proteinExistence type="predicted"/>
<dbReference type="Proteomes" id="UP001348817">
    <property type="component" value="Plasmid pFA11"/>
</dbReference>
<accession>A0AAU9DAW6</accession>
<dbReference type="EMBL" id="AP025325">
    <property type="protein sequence ID" value="BDD13073.1"/>
    <property type="molecule type" value="Genomic_DNA"/>
</dbReference>
<keyword evidence="3" id="KW-1185">Reference proteome</keyword>
<dbReference type="AlphaFoldDB" id="A0AAU9DAW6"/>
<gene>
    <name evidence="2" type="ORF">FUAX_55050</name>
</gene>
<evidence type="ECO:0000313" key="3">
    <source>
        <dbReference type="Proteomes" id="UP001348817"/>
    </source>
</evidence>
<sequence length="74" mass="8308">MVSSLAIYLAIMTYLAFKFALTIPEAVKGIMNTKESWSKRSNSNTNTFPSDTLLLDSLNSIKYNRKENDGDSIQ</sequence>
<keyword evidence="1" id="KW-1133">Transmembrane helix</keyword>
<reference evidence="2 3" key="1">
    <citation type="submission" date="2021-12" db="EMBL/GenBank/DDBJ databases">
        <title>Genome sequencing of bacteria with rrn-lacking chromosome and rrn-plasmid.</title>
        <authorList>
            <person name="Anda M."/>
            <person name="Iwasaki W."/>
        </authorList>
    </citation>
    <scope>NUCLEOTIDE SEQUENCE [LARGE SCALE GENOMIC DNA]</scope>
    <source>
        <strain evidence="2 3">DSM 100852</strain>
        <plasmid evidence="2 3">pFA11</plasmid>
    </source>
</reference>
<dbReference type="KEGG" id="fax:FUAX_55050"/>
<feature type="transmembrane region" description="Helical" evidence="1">
    <location>
        <begin position="6"/>
        <end position="27"/>
    </location>
</feature>
<name>A0AAU9DAW6_9BACT</name>
<geneLocation type="plasmid" evidence="2 3">
    <name>pFA11</name>
</geneLocation>
<evidence type="ECO:0000313" key="2">
    <source>
        <dbReference type="EMBL" id="BDD13073.1"/>
    </source>
</evidence>
<organism evidence="2 3">
    <name type="scientific">Fulvitalea axinellae</name>
    <dbReference type="NCBI Taxonomy" id="1182444"/>
    <lineage>
        <taxon>Bacteria</taxon>
        <taxon>Pseudomonadati</taxon>
        <taxon>Bacteroidota</taxon>
        <taxon>Cytophagia</taxon>
        <taxon>Cytophagales</taxon>
        <taxon>Persicobacteraceae</taxon>
        <taxon>Fulvitalea</taxon>
    </lineage>
</organism>
<keyword evidence="2" id="KW-0614">Plasmid</keyword>
<keyword evidence="1" id="KW-0472">Membrane</keyword>
<protein>
    <submittedName>
        <fullName evidence="2">Uncharacterized protein</fullName>
    </submittedName>
</protein>